<protein>
    <recommendedName>
        <fullName evidence="1">Jacalin-type lectin domain-containing protein</fullName>
    </recommendedName>
</protein>
<dbReference type="InterPro" id="IPR001229">
    <property type="entry name" value="Jacalin-like_lectin_dom"/>
</dbReference>
<proteinExistence type="predicted"/>
<evidence type="ECO:0000313" key="2">
    <source>
        <dbReference type="EMBL" id="CAD8497625.1"/>
    </source>
</evidence>
<feature type="domain" description="Jacalin-type lectin" evidence="1">
    <location>
        <begin position="81"/>
        <end position="161"/>
    </location>
</feature>
<gene>
    <name evidence="2" type="ORF">PANT1444_LOCUS14511</name>
</gene>
<reference evidence="2" key="1">
    <citation type="submission" date="2021-01" db="EMBL/GenBank/DDBJ databases">
        <authorList>
            <person name="Corre E."/>
            <person name="Pelletier E."/>
            <person name="Niang G."/>
            <person name="Scheremetjew M."/>
            <person name="Finn R."/>
            <person name="Kale V."/>
            <person name="Holt S."/>
            <person name="Cochrane G."/>
            <person name="Meng A."/>
            <person name="Brown T."/>
            <person name="Cohen L."/>
        </authorList>
    </citation>
    <scope>NUCLEOTIDE SEQUENCE</scope>
    <source>
        <strain evidence="2">CCMP1374</strain>
    </source>
</reference>
<sequence length="232" mass="25597">MGEATPNFFSPLPPNLTVTTLDSYGGGRSKVDMECNARSRALAMALHPRLGADSPAQVLSADLMRHVAHFARLVSTPVLMKIEARTGTLVDRLEFWFSDGSLEIYGGDGGSPRQTFWLRPGEYIEGICGRTGDALDQVQFRTNTGRRSPMYGGYGGQPFFFSCLSFGGTEWQQREILNLKWASGQCGRWLGPRFQAVLRQPLVSCTHTGAAAYKEDMAYLHPHWMGSLEAAQ</sequence>
<organism evidence="2">
    <name type="scientific">Phaeocystis antarctica</name>
    <dbReference type="NCBI Taxonomy" id="33657"/>
    <lineage>
        <taxon>Eukaryota</taxon>
        <taxon>Haptista</taxon>
        <taxon>Haptophyta</taxon>
        <taxon>Prymnesiophyceae</taxon>
        <taxon>Phaeocystales</taxon>
        <taxon>Phaeocystaceae</taxon>
        <taxon>Phaeocystis</taxon>
    </lineage>
</organism>
<dbReference type="AlphaFoldDB" id="A0A7S0F1F9"/>
<dbReference type="SUPFAM" id="SSF51101">
    <property type="entry name" value="Mannose-binding lectins"/>
    <property type="match status" value="1"/>
</dbReference>
<name>A0A7S0F1F9_9EUKA</name>
<dbReference type="Pfam" id="PF01419">
    <property type="entry name" value="Jacalin"/>
    <property type="match status" value="1"/>
</dbReference>
<evidence type="ECO:0000259" key="1">
    <source>
        <dbReference type="Pfam" id="PF01419"/>
    </source>
</evidence>
<dbReference type="Gene3D" id="2.100.10.30">
    <property type="entry name" value="Jacalin-like lectin domain"/>
    <property type="match status" value="1"/>
</dbReference>
<dbReference type="InterPro" id="IPR036404">
    <property type="entry name" value="Jacalin-like_lectin_dom_sf"/>
</dbReference>
<accession>A0A7S0F1F9</accession>
<dbReference type="EMBL" id="HBEP01025502">
    <property type="protein sequence ID" value="CAD8497625.1"/>
    <property type="molecule type" value="Transcribed_RNA"/>
</dbReference>